<evidence type="ECO:0000256" key="8">
    <source>
        <dbReference type="SAM" id="Phobius"/>
    </source>
</evidence>
<dbReference type="GO" id="GO:0016020">
    <property type="term" value="C:membrane"/>
    <property type="evidence" value="ECO:0007669"/>
    <property type="project" value="UniProtKB-SubCell"/>
</dbReference>
<sequence length="320" mass="34644">MKQRTNEQIAMHVSVITIVQNLTLSVFKLAAGLIAHSGAMISDAVHSASDVMTTCVVMVGVKLANREPDKEHPYGHERLECVAALILAVLLGLTGLGIGWTGVEKIRAGSQALVVPGRLALAAAVVSIVVKEAMYWYTRATAKKINSGALMADAWHHRSDALSSVGSFAGILGARMGFPVLDPAASVVICIFIIKASVHIFRDAISKMTDRSCDDDIISALGDTVRANEQVRAIDRLTTRLFGDKFYVELEIETDADIPLSQAHGIAQQVHDAVERDFPKVKHCTVLVNPAREQVETEDVDSEFMKSNYVEPERPESVSG</sequence>
<feature type="domain" description="Cation efflux protein transmembrane" evidence="9">
    <location>
        <begin position="15"/>
        <end position="207"/>
    </location>
</feature>
<keyword evidence="6 8" id="KW-0472">Membrane</keyword>
<dbReference type="SUPFAM" id="SSF160240">
    <property type="entry name" value="Cation efflux protein cytoplasmic domain-like"/>
    <property type="match status" value="1"/>
</dbReference>
<feature type="transmembrane region" description="Helical" evidence="8">
    <location>
        <begin position="82"/>
        <end position="100"/>
    </location>
</feature>
<evidence type="ECO:0000256" key="2">
    <source>
        <dbReference type="ARBA" id="ARBA00008114"/>
    </source>
</evidence>
<feature type="compositionally biased region" description="Basic and acidic residues" evidence="7">
    <location>
        <begin position="311"/>
        <end position="320"/>
    </location>
</feature>
<dbReference type="Pfam" id="PF16916">
    <property type="entry name" value="ZT_dimer"/>
    <property type="match status" value="1"/>
</dbReference>
<reference evidence="11 12" key="1">
    <citation type="submission" date="2011-08" db="EMBL/GenBank/DDBJ databases">
        <title>The Genome Sequence of Clostridium hathewayi WAL-18680.</title>
        <authorList>
            <consortium name="The Broad Institute Genome Sequencing Platform"/>
            <person name="Earl A."/>
            <person name="Ward D."/>
            <person name="Feldgarden M."/>
            <person name="Gevers D."/>
            <person name="Finegold S.M."/>
            <person name="Summanen P.H."/>
            <person name="Molitoris D.R."/>
            <person name="Song M."/>
            <person name="Daigneault M."/>
            <person name="Allen-Vercoe E."/>
            <person name="Young S.K."/>
            <person name="Zeng Q."/>
            <person name="Gargeya S."/>
            <person name="Fitzgerald M."/>
            <person name="Haas B."/>
            <person name="Abouelleil A."/>
            <person name="Alvarado L."/>
            <person name="Arachchi H.M."/>
            <person name="Berlin A."/>
            <person name="Brown A."/>
            <person name="Chapman S.B."/>
            <person name="Chen Z."/>
            <person name="Dunbar C."/>
            <person name="Freedman E."/>
            <person name="Gearin G."/>
            <person name="Gellesch M."/>
            <person name="Goldberg J."/>
            <person name="Griggs A."/>
            <person name="Gujja S."/>
            <person name="Heiman D."/>
            <person name="Howarth C."/>
            <person name="Larson L."/>
            <person name="Lui A."/>
            <person name="MacDonald P.J.P."/>
            <person name="Montmayeur A."/>
            <person name="Murphy C."/>
            <person name="Neiman D."/>
            <person name="Pearson M."/>
            <person name="Priest M."/>
            <person name="Roberts A."/>
            <person name="Saif S."/>
            <person name="Shea T."/>
            <person name="Shenoy N."/>
            <person name="Sisk P."/>
            <person name="Stolte C."/>
            <person name="Sykes S."/>
            <person name="Wortman J."/>
            <person name="Nusbaum C."/>
            <person name="Birren B."/>
        </authorList>
    </citation>
    <scope>NUCLEOTIDE SEQUENCE [LARGE SCALE GENOMIC DNA]</scope>
    <source>
        <strain evidence="11 12">WAL-18680</strain>
    </source>
</reference>
<dbReference type="FunFam" id="1.20.1510.10:FF:000006">
    <property type="entry name" value="Divalent cation efflux transporter"/>
    <property type="match status" value="1"/>
</dbReference>
<feature type="transmembrane region" description="Helical" evidence="8">
    <location>
        <begin position="184"/>
        <end position="201"/>
    </location>
</feature>
<keyword evidence="3" id="KW-0813">Transport</keyword>
<dbReference type="InterPro" id="IPR058533">
    <property type="entry name" value="Cation_efflux_TM"/>
</dbReference>
<feature type="transmembrane region" description="Helical" evidence="8">
    <location>
        <begin position="120"/>
        <end position="138"/>
    </location>
</feature>
<dbReference type="EMBL" id="ADLN01000051">
    <property type="protein sequence ID" value="EHI59609.1"/>
    <property type="molecule type" value="Genomic_DNA"/>
</dbReference>
<evidence type="ECO:0000256" key="6">
    <source>
        <dbReference type="ARBA" id="ARBA00023136"/>
    </source>
</evidence>
<dbReference type="InterPro" id="IPR027469">
    <property type="entry name" value="Cation_efflux_TMD_sf"/>
</dbReference>
<comment type="similarity">
    <text evidence="2">Belongs to the cation diffusion facilitator (CDF) transporter (TC 2.A.4) family.</text>
</comment>
<dbReference type="GO" id="GO:0008324">
    <property type="term" value="F:monoatomic cation transmembrane transporter activity"/>
    <property type="evidence" value="ECO:0007669"/>
    <property type="project" value="InterPro"/>
</dbReference>
<comment type="subcellular location">
    <subcellularLocation>
        <location evidence="1">Membrane</location>
        <topology evidence="1">Multi-pass membrane protein</topology>
    </subcellularLocation>
</comment>
<keyword evidence="12" id="KW-1185">Reference proteome</keyword>
<feature type="region of interest" description="Disordered" evidence="7">
    <location>
        <begin position="298"/>
        <end position="320"/>
    </location>
</feature>
<evidence type="ECO:0000256" key="4">
    <source>
        <dbReference type="ARBA" id="ARBA00022692"/>
    </source>
</evidence>
<evidence type="ECO:0000313" key="11">
    <source>
        <dbReference type="EMBL" id="EHI59609.1"/>
    </source>
</evidence>
<evidence type="ECO:0000256" key="1">
    <source>
        <dbReference type="ARBA" id="ARBA00004141"/>
    </source>
</evidence>
<keyword evidence="4 8" id="KW-0812">Transmembrane</keyword>
<name>G5IFW6_9FIRM</name>
<dbReference type="Proteomes" id="UP000005384">
    <property type="component" value="Unassembled WGS sequence"/>
</dbReference>
<dbReference type="PANTHER" id="PTHR43840:SF15">
    <property type="entry name" value="MITOCHONDRIAL METAL TRANSPORTER 1-RELATED"/>
    <property type="match status" value="1"/>
</dbReference>
<dbReference type="HOGENOM" id="CLU_013430_3_6_9"/>
<evidence type="ECO:0000259" key="9">
    <source>
        <dbReference type="Pfam" id="PF01545"/>
    </source>
</evidence>
<dbReference type="InterPro" id="IPR002524">
    <property type="entry name" value="Cation_efflux"/>
</dbReference>
<evidence type="ECO:0000256" key="5">
    <source>
        <dbReference type="ARBA" id="ARBA00022989"/>
    </source>
</evidence>
<dbReference type="PANTHER" id="PTHR43840">
    <property type="entry name" value="MITOCHONDRIAL METAL TRANSPORTER 1-RELATED"/>
    <property type="match status" value="1"/>
</dbReference>
<feature type="domain" description="Cation efflux protein cytoplasmic" evidence="10">
    <location>
        <begin position="214"/>
        <end position="290"/>
    </location>
</feature>
<accession>G5IFW6</accession>
<evidence type="ECO:0000256" key="3">
    <source>
        <dbReference type="ARBA" id="ARBA00022448"/>
    </source>
</evidence>
<comment type="caution">
    <text evidence="11">The sequence shown here is derived from an EMBL/GenBank/DDBJ whole genome shotgun (WGS) entry which is preliminary data.</text>
</comment>
<evidence type="ECO:0000313" key="12">
    <source>
        <dbReference type="Proteomes" id="UP000005384"/>
    </source>
</evidence>
<dbReference type="InterPro" id="IPR050291">
    <property type="entry name" value="CDF_Transporter"/>
</dbReference>
<gene>
    <name evidence="11" type="ORF">HMPREF9473_02394</name>
</gene>
<dbReference type="SUPFAM" id="SSF161111">
    <property type="entry name" value="Cation efflux protein transmembrane domain-like"/>
    <property type="match status" value="1"/>
</dbReference>
<dbReference type="Gene3D" id="1.20.1510.10">
    <property type="entry name" value="Cation efflux protein transmembrane domain"/>
    <property type="match status" value="1"/>
</dbReference>
<dbReference type="AlphaFoldDB" id="G5IFW6"/>
<dbReference type="OrthoDB" id="9806522at2"/>
<dbReference type="NCBIfam" id="TIGR01297">
    <property type="entry name" value="CDF"/>
    <property type="match status" value="1"/>
</dbReference>
<dbReference type="InterPro" id="IPR036837">
    <property type="entry name" value="Cation_efflux_CTD_sf"/>
</dbReference>
<evidence type="ECO:0000259" key="10">
    <source>
        <dbReference type="Pfam" id="PF16916"/>
    </source>
</evidence>
<keyword evidence="5 8" id="KW-1133">Transmembrane helix</keyword>
<protein>
    <submittedName>
        <fullName evidence="11">Uncharacterized protein</fullName>
    </submittedName>
</protein>
<dbReference type="Pfam" id="PF01545">
    <property type="entry name" value="Cation_efflux"/>
    <property type="match status" value="1"/>
</dbReference>
<feature type="transmembrane region" description="Helical" evidence="8">
    <location>
        <begin position="12"/>
        <end position="34"/>
    </location>
</feature>
<dbReference type="PATRIC" id="fig|742737.3.peg.2416"/>
<dbReference type="Gene3D" id="3.30.70.1350">
    <property type="entry name" value="Cation efflux protein, cytoplasmic domain"/>
    <property type="match status" value="1"/>
</dbReference>
<dbReference type="InterPro" id="IPR027470">
    <property type="entry name" value="Cation_efflux_CTD"/>
</dbReference>
<evidence type="ECO:0000256" key="7">
    <source>
        <dbReference type="SAM" id="MobiDB-lite"/>
    </source>
</evidence>
<dbReference type="RefSeq" id="WP_006780374.1">
    <property type="nucleotide sequence ID" value="NZ_CP040506.1"/>
</dbReference>
<proteinExistence type="inferred from homology"/>
<organism evidence="11 12">
    <name type="scientific">Hungatella hathewayi WAL-18680</name>
    <dbReference type="NCBI Taxonomy" id="742737"/>
    <lineage>
        <taxon>Bacteria</taxon>
        <taxon>Bacillati</taxon>
        <taxon>Bacillota</taxon>
        <taxon>Clostridia</taxon>
        <taxon>Lachnospirales</taxon>
        <taxon>Lachnospiraceae</taxon>
        <taxon>Hungatella</taxon>
    </lineage>
</organism>